<evidence type="ECO:0000313" key="4">
    <source>
        <dbReference type="Proteomes" id="UP001500325"/>
    </source>
</evidence>
<dbReference type="GO" id="GO:0016874">
    <property type="term" value="F:ligase activity"/>
    <property type="evidence" value="ECO:0007669"/>
    <property type="project" value="UniProtKB-KW"/>
</dbReference>
<evidence type="ECO:0000313" key="3">
    <source>
        <dbReference type="EMBL" id="GAA4707988.1"/>
    </source>
</evidence>
<dbReference type="EMBL" id="BAABIC010000025">
    <property type="protein sequence ID" value="GAA4707988.1"/>
    <property type="molecule type" value="Genomic_DNA"/>
</dbReference>
<keyword evidence="4" id="KW-1185">Reference proteome</keyword>
<sequence length="513" mass="54030">MNGPPEPAGVVAGLFATAQRLPDRCALRVDDRAWTYAELTELVSAAATLLGAAGVQAGDRVLLVAPTSVEFVVAYHGILAAGAVAVTVNAMCTEAELGYFLDDAGCALAICLPETAAALRAAADRRHVPVWVLDEDVLDAMDPARSPERLPACEVAVLLYTSGTTGRPKGAELTHAGILAATRAVATALDLRDGERMGTALPLFHVYGQVVVMGSALRCGGTLSLLRRYDPGALLRLATDHRLTLLAGVPTMWTDVLNAACDIGRDDLSTLRIALSGGAPLPDGVVRELRDRLGCTLLEGYGLSEATGVATMCRPGEDRRAGSVGRALPGVEVSVLGPDGTAAPPGTVGEVALRGPVLMRGYWRRPEATAEVLQADLLLTGDLGTLDADGHLRIVDRKKDVVIRGGYNVYPREIEEVLHEHPAVREAAVIGIPDPRLGEEVAAVVAARPGHELRPAALRGWLAERLAAYKVPRVYRVVDGLPRGTTGKILKRGIDRAEVQALGVRPPRPTTSA</sequence>
<feature type="domain" description="AMP-dependent synthetase/ligase" evidence="1">
    <location>
        <begin position="16"/>
        <end position="363"/>
    </location>
</feature>
<dbReference type="InterPro" id="IPR050237">
    <property type="entry name" value="ATP-dep_AMP-bd_enzyme"/>
</dbReference>
<dbReference type="Pfam" id="PF13193">
    <property type="entry name" value="AMP-binding_C"/>
    <property type="match status" value="1"/>
</dbReference>
<dbReference type="InterPro" id="IPR025110">
    <property type="entry name" value="AMP-bd_C"/>
</dbReference>
<dbReference type="RefSeq" id="WP_345383804.1">
    <property type="nucleotide sequence ID" value="NZ_BAABIC010000025.1"/>
</dbReference>
<organism evidence="3 4">
    <name type="scientific">Pseudonocardia yuanmonensis</name>
    <dbReference type="NCBI Taxonomy" id="1095914"/>
    <lineage>
        <taxon>Bacteria</taxon>
        <taxon>Bacillati</taxon>
        <taxon>Actinomycetota</taxon>
        <taxon>Actinomycetes</taxon>
        <taxon>Pseudonocardiales</taxon>
        <taxon>Pseudonocardiaceae</taxon>
        <taxon>Pseudonocardia</taxon>
    </lineage>
</organism>
<dbReference type="Gene3D" id="3.40.50.12780">
    <property type="entry name" value="N-terminal domain of ligase-like"/>
    <property type="match status" value="1"/>
</dbReference>
<dbReference type="InterPro" id="IPR020845">
    <property type="entry name" value="AMP-binding_CS"/>
</dbReference>
<dbReference type="PANTHER" id="PTHR43767:SF1">
    <property type="entry name" value="NONRIBOSOMAL PEPTIDE SYNTHASE PES1 (EUROFUNG)-RELATED"/>
    <property type="match status" value="1"/>
</dbReference>
<dbReference type="InterPro" id="IPR045851">
    <property type="entry name" value="AMP-bd_C_sf"/>
</dbReference>
<dbReference type="Pfam" id="PF00501">
    <property type="entry name" value="AMP-binding"/>
    <property type="match status" value="1"/>
</dbReference>
<protein>
    <submittedName>
        <fullName evidence="3">Long-chain fatty acid--CoA ligase</fullName>
    </submittedName>
</protein>
<dbReference type="SUPFAM" id="SSF56801">
    <property type="entry name" value="Acetyl-CoA synthetase-like"/>
    <property type="match status" value="1"/>
</dbReference>
<dbReference type="Proteomes" id="UP001500325">
    <property type="component" value="Unassembled WGS sequence"/>
</dbReference>
<accession>A0ABP8XI68</accession>
<dbReference type="InterPro" id="IPR042099">
    <property type="entry name" value="ANL_N_sf"/>
</dbReference>
<comment type="caution">
    <text evidence="3">The sequence shown here is derived from an EMBL/GenBank/DDBJ whole genome shotgun (WGS) entry which is preliminary data.</text>
</comment>
<dbReference type="InterPro" id="IPR000873">
    <property type="entry name" value="AMP-dep_synth/lig_dom"/>
</dbReference>
<evidence type="ECO:0000259" key="1">
    <source>
        <dbReference type="Pfam" id="PF00501"/>
    </source>
</evidence>
<feature type="domain" description="AMP-binding enzyme C-terminal" evidence="2">
    <location>
        <begin position="413"/>
        <end position="488"/>
    </location>
</feature>
<evidence type="ECO:0000259" key="2">
    <source>
        <dbReference type="Pfam" id="PF13193"/>
    </source>
</evidence>
<proteinExistence type="predicted"/>
<name>A0ABP8XI68_9PSEU</name>
<dbReference type="PANTHER" id="PTHR43767">
    <property type="entry name" value="LONG-CHAIN-FATTY-ACID--COA LIGASE"/>
    <property type="match status" value="1"/>
</dbReference>
<dbReference type="Gene3D" id="3.30.300.30">
    <property type="match status" value="1"/>
</dbReference>
<keyword evidence="3" id="KW-0436">Ligase</keyword>
<gene>
    <name evidence="3" type="ORF">GCM10023215_56420</name>
</gene>
<reference evidence="4" key="1">
    <citation type="journal article" date="2019" name="Int. J. Syst. Evol. Microbiol.">
        <title>The Global Catalogue of Microorganisms (GCM) 10K type strain sequencing project: providing services to taxonomists for standard genome sequencing and annotation.</title>
        <authorList>
            <consortium name="The Broad Institute Genomics Platform"/>
            <consortium name="The Broad Institute Genome Sequencing Center for Infectious Disease"/>
            <person name="Wu L."/>
            <person name="Ma J."/>
        </authorList>
    </citation>
    <scope>NUCLEOTIDE SEQUENCE [LARGE SCALE GENOMIC DNA]</scope>
    <source>
        <strain evidence="4">JCM 18055</strain>
    </source>
</reference>
<dbReference type="PROSITE" id="PS00455">
    <property type="entry name" value="AMP_BINDING"/>
    <property type="match status" value="1"/>
</dbReference>